<evidence type="ECO:0000313" key="8">
    <source>
        <dbReference type="RefSeq" id="XP_026112198.1"/>
    </source>
</evidence>
<dbReference type="GO" id="GO:0034553">
    <property type="term" value="P:mitochondrial respiratory chain complex II assembly"/>
    <property type="evidence" value="ECO:0007669"/>
    <property type="project" value="UniProtKB-UniRule"/>
</dbReference>
<dbReference type="Proteomes" id="UP000515129">
    <property type="component" value="Unplaced"/>
</dbReference>
<evidence type="ECO:0000256" key="3">
    <source>
        <dbReference type="ARBA" id="ARBA00022946"/>
    </source>
</evidence>
<evidence type="ECO:0000256" key="1">
    <source>
        <dbReference type="ARBA" id="ARBA00004305"/>
    </source>
</evidence>
<dbReference type="GeneID" id="113090808"/>
<dbReference type="OrthoDB" id="278329at2759"/>
<evidence type="ECO:0000256" key="2">
    <source>
        <dbReference type="ARBA" id="ARBA00006020"/>
    </source>
</evidence>
<protein>
    <recommendedName>
        <fullName evidence="6">Succinate dehydrogenase assembly factor 3</fullName>
        <shortName evidence="6">SDH assembly factor 3</shortName>
        <shortName evidence="6">SDHAF3</shortName>
    </recommendedName>
</protein>
<dbReference type="PANTHER" id="PTHR13137:SF6">
    <property type="entry name" value="SUCCINATE DEHYDROGENASE ASSEMBLY FACTOR 3, MITOCHONDRIAL"/>
    <property type="match status" value="1"/>
</dbReference>
<comment type="similarity">
    <text evidence="2 6">Belongs to the complex I LYR family. SDHAF3 subfamily.</text>
</comment>
<name>A0A6P6NUB6_CARAU</name>
<keyword evidence="5 6" id="KW-0143">Chaperone</keyword>
<dbReference type="PANTHER" id="PTHR13137">
    <property type="entry name" value="DC11 ACN9 HOMOLOG"/>
    <property type="match status" value="1"/>
</dbReference>
<evidence type="ECO:0000256" key="4">
    <source>
        <dbReference type="ARBA" id="ARBA00023128"/>
    </source>
</evidence>
<organism evidence="7 8">
    <name type="scientific">Carassius auratus</name>
    <name type="common">Goldfish</name>
    <dbReference type="NCBI Taxonomy" id="7957"/>
    <lineage>
        <taxon>Eukaryota</taxon>
        <taxon>Metazoa</taxon>
        <taxon>Chordata</taxon>
        <taxon>Craniata</taxon>
        <taxon>Vertebrata</taxon>
        <taxon>Euteleostomi</taxon>
        <taxon>Actinopterygii</taxon>
        <taxon>Neopterygii</taxon>
        <taxon>Teleostei</taxon>
        <taxon>Ostariophysi</taxon>
        <taxon>Cypriniformes</taxon>
        <taxon>Cyprinidae</taxon>
        <taxon>Cyprininae</taxon>
        <taxon>Carassius</taxon>
    </lineage>
</organism>
<sequence length="96" mass="11514">MTNQCVKDEFRRHRSASAEEVTLFMAEWQRKESLGQREVAYIFMSNLLFSVLFSVQNYRDKLKHFQSEQIGNLYELMLESTKPNRQFYIQEEGIPK</sequence>
<evidence type="ECO:0000256" key="5">
    <source>
        <dbReference type="ARBA" id="ARBA00023186"/>
    </source>
</evidence>
<gene>
    <name evidence="8" type="primary">LOC113090808</name>
</gene>
<evidence type="ECO:0000256" key="6">
    <source>
        <dbReference type="RuleBase" id="RU368039"/>
    </source>
</evidence>
<keyword evidence="7" id="KW-1185">Reference proteome</keyword>
<dbReference type="RefSeq" id="XP_026112198.1">
    <property type="nucleotide sequence ID" value="XM_026256413.1"/>
</dbReference>
<keyword evidence="4 6" id="KW-0496">Mitochondrion</keyword>
<dbReference type="GO" id="GO:0005758">
    <property type="term" value="C:mitochondrial intermembrane space"/>
    <property type="evidence" value="ECO:0007669"/>
    <property type="project" value="TreeGrafter"/>
</dbReference>
<accession>A0A6P6NUB6</accession>
<dbReference type="KEGG" id="caua:113090808"/>
<reference evidence="8" key="1">
    <citation type="submission" date="2025-08" db="UniProtKB">
        <authorList>
            <consortium name="RefSeq"/>
        </authorList>
    </citation>
    <scope>IDENTIFICATION</scope>
    <source>
        <strain evidence="8">Wakin</strain>
        <tissue evidence="8">Muscle</tissue>
    </source>
</reference>
<keyword evidence="3" id="KW-0809">Transit peptide</keyword>
<dbReference type="GO" id="GO:0006105">
    <property type="term" value="P:succinate metabolic process"/>
    <property type="evidence" value="ECO:0007669"/>
    <property type="project" value="TreeGrafter"/>
</dbReference>
<comment type="subunit">
    <text evidence="6">Interacts with the iron-sulfur protein subunit within the SDH catalytic dimer.</text>
</comment>
<evidence type="ECO:0000313" key="7">
    <source>
        <dbReference type="Proteomes" id="UP000515129"/>
    </source>
</evidence>
<dbReference type="InterPro" id="IPR008381">
    <property type="entry name" value="SDHAF3/Sdh7"/>
</dbReference>
<comment type="function">
    <text evidence="6">Plays an essential role in the assembly of succinate dehydrogenase (SDH), an enzyme complex (also referred to as respiratory complex II) that is a component of both the tricarboxylic acid (TCA) cycle and the mitochondrial electron transport chain, and which couples the oxidation of succinate to fumarate with the reduction of ubiquinone (coenzyme Q) to ubiquinol. Promotes maturation of the iron-sulfur protein subunit of the SDH catalytic dimer, protecting it from the deleterious effects of oxidants. May act together with SDHAF1.</text>
</comment>
<dbReference type="AlphaFoldDB" id="A0A6P6NUB6"/>
<comment type="subcellular location">
    <subcellularLocation>
        <location evidence="1 6">Mitochondrion matrix</location>
    </subcellularLocation>
</comment>
<dbReference type="GO" id="GO:0005759">
    <property type="term" value="C:mitochondrial matrix"/>
    <property type="evidence" value="ECO:0007669"/>
    <property type="project" value="UniProtKB-SubCell"/>
</dbReference>
<proteinExistence type="inferred from homology"/>